<evidence type="ECO:0000259" key="1">
    <source>
        <dbReference type="Pfam" id="PF07299"/>
    </source>
</evidence>
<dbReference type="Pfam" id="PF16571">
    <property type="entry name" value="FBP_C"/>
    <property type="match status" value="1"/>
</dbReference>
<gene>
    <name evidence="3" type="ORF">JOD01_003370</name>
</gene>
<evidence type="ECO:0000313" key="4">
    <source>
        <dbReference type="Proteomes" id="UP000717624"/>
    </source>
</evidence>
<evidence type="ECO:0008006" key="5">
    <source>
        <dbReference type="Google" id="ProtNLM"/>
    </source>
</evidence>
<reference evidence="3" key="1">
    <citation type="submission" date="2021-01" db="EMBL/GenBank/DDBJ databases">
        <title>Genomic Encyclopedia of Type Strains, Phase IV (KMG-IV): sequencing the most valuable type-strain genomes for metagenomic binning, comparative biology and taxonomic classification.</title>
        <authorList>
            <person name="Goeker M."/>
        </authorList>
    </citation>
    <scope>NUCLEOTIDE SEQUENCE</scope>
    <source>
        <strain evidence="3">DSM 25523</strain>
    </source>
</reference>
<keyword evidence="4" id="KW-1185">Reference proteome</keyword>
<dbReference type="InterPro" id="IPR032330">
    <property type="entry name" value="EF-G-binding_C"/>
</dbReference>
<sequence>MEPFIRNHQYNFIRQQVRHILDALRTVSDPKVREAVRSSAEAKVVAAFPCASGEEKQWIERIFSLKSEAEYEEYLADLLPYVVKFPPVSDKQVKKLFPKAKKLKIPNWETLDFRTVTYLSWMDIATHKLYLIYAGDGGLVGVEGNYTMTHKKNMCSLCKGYGEVALVTAITKAKPAHLPDYYKAVGNYMCIDHRECNRRITDVSYLEEFMQSVLKK</sequence>
<dbReference type="Gene3D" id="1.20.1280.250">
    <property type="match status" value="1"/>
</dbReference>
<evidence type="ECO:0000313" key="3">
    <source>
        <dbReference type="EMBL" id="MBM7591719.1"/>
    </source>
</evidence>
<dbReference type="InterPro" id="IPR038344">
    <property type="entry name" value="EF-G_N_sf"/>
</dbReference>
<feature type="domain" description="Elongation factor G-binding protein C-terminal treble-clef zinc-finger" evidence="2">
    <location>
        <begin position="99"/>
        <end position="201"/>
    </location>
</feature>
<accession>A0A938Y3L3</accession>
<organism evidence="3 4">
    <name type="scientific">Brevibacillus fulvus</name>
    <dbReference type="NCBI Taxonomy" id="1125967"/>
    <lineage>
        <taxon>Bacteria</taxon>
        <taxon>Bacillati</taxon>
        <taxon>Bacillota</taxon>
        <taxon>Bacilli</taxon>
        <taxon>Bacillales</taxon>
        <taxon>Paenibacillaceae</taxon>
        <taxon>Brevibacillus</taxon>
    </lineage>
</organism>
<dbReference type="RefSeq" id="WP_239565525.1">
    <property type="nucleotide sequence ID" value="NZ_BAABIN010000012.1"/>
</dbReference>
<protein>
    <recommendedName>
        <fullName evidence="5">Elongation factor G-binding protein</fullName>
    </recommendedName>
</protein>
<dbReference type="Proteomes" id="UP000717624">
    <property type="component" value="Unassembled WGS sequence"/>
</dbReference>
<dbReference type="InterPro" id="IPR010841">
    <property type="entry name" value="EF-G-binding_N"/>
</dbReference>
<dbReference type="Pfam" id="PF07299">
    <property type="entry name" value="EF-G-binding_N"/>
    <property type="match status" value="1"/>
</dbReference>
<dbReference type="EMBL" id="JAFBEB010000014">
    <property type="protein sequence ID" value="MBM7591719.1"/>
    <property type="molecule type" value="Genomic_DNA"/>
</dbReference>
<dbReference type="CDD" id="cd16342">
    <property type="entry name" value="FusC_FusB"/>
    <property type="match status" value="1"/>
</dbReference>
<feature type="domain" description="Elongation factor G-binding protein N-terminal" evidence="1">
    <location>
        <begin position="4"/>
        <end position="86"/>
    </location>
</feature>
<proteinExistence type="predicted"/>
<evidence type="ECO:0000259" key="2">
    <source>
        <dbReference type="Pfam" id="PF16571"/>
    </source>
</evidence>
<comment type="caution">
    <text evidence="3">The sequence shown here is derived from an EMBL/GenBank/DDBJ whole genome shotgun (WGS) entry which is preliminary data.</text>
</comment>
<dbReference type="AlphaFoldDB" id="A0A938Y3L3"/>
<name>A0A938Y3L3_9BACL</name>